<dbReference type="InterPro" id="IPR004860">
    <property type="entry name" value="LAGLIDADG_dom"/>
</dbReference>
<protein>
    <recommendedName>
        <fullName evidence="1">DOD-type homing endonuclease domain-containing protein</fullName>
    </recommendedName>
</protein>
<name>A0A0F9SZQ1_9ZZZZ</name>
<dbReference type="InterPro" id="IPR027434">
    <property type="entry name" value="Homing_endonucl"/>
</dbReference>
<proteinExistence type="predicted"/>
<comment type="caution">
    <text evidence="2">The sequence shown here is derived from an EMBL/GenBank/DDBJ whole genome shotgun (WGS) entry which is preliminary data.</text>
</comment>
<organism evidence="2">
    <name type="scientific">marine sediment metagenome</name>
    <dbReference type="NCBI Taxonomy" id="412755"/>
    <lineage>
        <taxon>unclassified sequences</taxon>
        <taxon>metagenomes</taxon>
        <taxon>ecological metagenomes</taxon>
    </lineage>
</organism>
<accession>A0A0F9SZQ1</accession>
<dbReference type="AlphaFoldDB" id="A0A0F9SZQ1"/>
<dbReference type="EMBL" id="LAZR01001589">
    <property type="protein sequence ID" value="KKN42316.1"/>
    <property type="molecule type" value="Genomic_DNA"/>
</dbReference>
<dbReference type="Pfam" id="PF14528">
    <property type="entry name" value="LAGLIDADG_3"/>
    <property type="match status" value="1"/>
</dbReference>
<feature type="domain" description="DOD-type homing endonuclease" evidence="1">
    <location>
        <begin position="156"/>
        <end position="231"/>
    </location>
</feature>
<dbReference type="PROSITE" id="PS50819">
    <property type="entry name" value="INTEIN_ENDONUCLEASE"/>
    <property type="match status" value="1"/>
</dbReference>
<reference evidence="2" key="1">
    <citation type="journal article" date="2015" name="Nature">
        <title>Complex archaea that bridge the gap between prokaryotes and eukaryotes.</title>
        <authorList>
            <person name="Spang A."/>
            <person name="Saw J.H."/>
            <person name="Jorgensen S.L."/>
            <person name="Zaremba-Niedzwiedzka K."/>
            <person name="Martijn J."/>
            <person name="Lind A.E."/>
            <person name="van Eijk R."/>
            <person name="Schleper C."/>
            <person name="Guy L."/>
            <person name="Ettema T.J."/>
        </authorList>
    </citation>
    <scope>NUCLEOTIDE SEQUENCE</scope>
</reference>
<dbReference type="GO" id="GO:0004519">
    <property type="term" value="F:endonuclease activity"/>
    <property type="evidence" value="ECO:0007669"/>
    <property type="project" value="InterPro"/>
</dbReference>
<dbReference type="Gene3D" id="3.10.28.10">
    <property type="entry name" value="Homing endonucleases"/>
    <property type="match status" value="1"/>
</dbReference>
<sequence length="298" mass="33581">MTTTRFIAIVLRYSSPLLKKKKLGLKNNISKVLKGNLGISREAFIVLKNLANREIPHQVKVGHDLKINLEKNEKMAEFTSIILGDGNITCSKGNYRLDISLNNVDEVKYVEYVKNFMKSTFNQDPLVKPLKELKRATENEKGVNLQLNKASVVDALINIGLKPGDKTKNMVSVPNWHKETIPKKISSLKGLFDTDGGISVEKGDKSIKLTFTNASRPLVEDFKQMSNSLDIKTSSIHGPYAIKDPRTGNVSLINSISINSKDQVKKFLKIVKPMKWEIKYDEIGDKLMKLYPNTTYSR</sequence>
<evidence type="ECO:0000313" key="2">
    <source>
        <dbReference type="EMBL" id="KKN42316.1"/>
    </source>
</evidence>
<evidence type="ECO:0000259" key="1">
    <source>
        <dbReference type="PROSITE" id="PS50819"/>
    </source>
</evidence>
<gene>
    <name evidence="2" type="ORF">LCGC14_0714350</name>
</gene>
<dbReference type="SUPFAM" id="SSF55608">
    <property type="entry name" value="Homing endonucleases"/>
    <property type="match status" value="1"/>
</dbReference>
<dbReference type="InterPro" id="IPR004042">
    <property type="entry name" value="Intein_endonuc_central"/>
</dbReference>